<keyword evidence="3" id="KW-0964">Secreted</keyword>
<dbReference type="Pfam" id="PF00711">
    <property type="entry name" value="Defensin_beta"/>
    <property type="match status" value="1"/>
</dbReference>
<dbReference type="GO" id="GO:0002227">
    <property type="term" value="P:innate immune response in mucosa"/>
    <property type="evidence" value="ECO:0007669"/>
    <property type="project" value="TreeGrafter"/>
</dbReference>
<keyword evidence="4" id="KW-0929">Antimicrobial</keyword>
<sequence length="80" mass="8995">TILSMKTLFLISAVLLLLFPAAPEPDTVTCKKNDNICATLLCPFWYKTIGTCYEGRQKCCRHWINGQHSDKCTSIIVSTK</sequence>
<comment type="similarity">
    <text evidence="2">Belongs to the beta-defensin family.</text>
</comment>
<name>A0A8D0BFG3_SALMN</name>
<dbReference type="FunFam" id="3.10.360.10:FF:000001">
    <property type="entry name" value="Beta-defensin 1"/>
    <property type="match status" value="1"/>
</dbReference>
<evidence type="ECO:0000256" key="7">
    <source>
        <dbReference type="ARBA" id="ARBA00023022"/>
    </source>
</evidence>
<evidence type="ECO:0000259" key="10">
    <source>
        <dbReference type="Pfam" id="PF00711"/>
    </source>
</evidence>
<evidence type="ECO:0000256" key="8">
    <source>
        <dbReference type="ARBA" id="ARBA00023157"/>
    </source>
</evidence>
<keyword evidence="7" id="KW-0044">Antibiotic</keyword>
<dbReference type="PANTHER" id="PTHR21388:SF9">
    <property type="entry name" value="BETA-DEFENSIN 1"/>
    <property type="match status" value="1"/>
</dbReference>
<organism evidence="11 12">
    <name type="scientific">Salvator merianae</name>
    <name type="common">Argentine black and white tegu</name>
    <name type="synonym">Tupinambis merianae</name>
    <dbReference type="NCBI Taxonomy" id="96440"/>
    <lineage>
        <taxon>Eukaryota</taxon>
        <taxon>Metazoa</taxon>
        <taxon>Chordata</taxon>
        <taxon>Craniata</taxon>
        <taxon>Vertebrata</taxon>
        <taxon>Euteleostomi</taxon>
        <taxon>Lepidosauria</taxon>
        <taxon>Squamata</taxon>
        <taxon>Bifurcata</taxon>
        <taxon>Unidentata</taxon>
        <taxon>Episquamata</taxon>
        <taxon>Laterata</taxon>
        <taxon>Teiioidea</taxon>
        <taxon>Teiidae</taxon>
        <taxon>Salvator</taxon>
    </lineage>
</organism>
<keyword evidence="6" id="KW-0211">Defensin</keyword>
<reference evidence="11" key="2">
    <citation type="submission" date="2025-09" db="UniProtKB">
        <authorList>
            <consortium name="Ensembl"/>
        </authorList>
    </citation>
    <scope>IDENTIFICATION</scope>
</reference>
<feature type="domain" description="Beta-defensin-like" evidence="10">
    <location>
        <begin position="26"/>
        <end position="61"/>
    </location>
</feature>
<keyword evidence="5 9" id="KW-0732">Signal</keyword>
<dbReference type="SUPFAM" id="SSF57392">
    <property type="entry name" value="Defensin-like"/>
    <property type="match status" value="1"/>
</dbReference>
<reference evidence="11" key="1">
    <citation type="submission" date="2025-08" db="UniProtKB">
        <authorList>
            <consortium name="Ensembl"/>
        </authorList>
    </citation>
    <scope>IDENTIFICATION</scope>
</reference>
<proteinExistence type="inferred from homology"/>
<feature type="chain" id="PRO_5034860899" description="Beta-defensin-like domain-containing protein" evidence="9">
    <location>
        <begin position="24"/>
        <end position="80"/>
    </location>
</feature>
<accession>A0A8D0BFG3</accession>
<dbReference type="GeneTree" id="ENSGT01110000270060"/>
<keyword evidence="12" id="KW-1185">Reference proteome</keyword>
<evidence type="ECO:0000256" key="2">
    <source>
        <dbReference type="ARBA" id="ARBA00007371"/>
    </source>
</evidence>
<evidence type="ECO:0000256" key="1">
    <source>
        <dbReference type="ARBA" id="ARBA00004613"/>
    </source>
</evidence>
<dbReference type="GO" id="GO:0050830">
    <property type="term" value="P:defense response to Gram-positive bacterium"/>
    <property type="evidence" value="ECO:0007669"/>
    <property type="project" value="TreeGrafter"/>
</dbReference>
<evidence type="ECO:0000313" key="12">
    <source>
        <dbReference type="Proteomes" id="UP000694421"/>
    </source>
</evidence>
<feature type="signal peptide" evidence="9">
    <location>
        <begin position="1"/>
        <end position="23"/>
    </location>
</feature>
<dbReference type="PANTHER" id="PTHR21388">
    <property type="entry name" value="BETA-DEFENSIN-RELATED"/>
    <property type="match status" value="1"/>
</dbReference>
<evidence type="ECO:0000256" key="6">
    <source>
        <dbReference type="ARBA" id="ARBA00022940"/>
    </source>
</evidence>
<evidence type="ECO:0000256" key="9">
    <source>
        <dbReference type="SAM" id="SignalP"/>
    </source>
</evidence>
<dbReference type="GO" id="GO:0031731">
    <property type="term" value="F:CCR6 chemokine receptor binding"/>
    <property type="evidence" value="ECO:0007669"/>
    <property type="project" value="TreeGrafter"/>
</dbReference>
<evidence type="ECO:0000256" key="5">
    <source>
        <dbReference type="ARBA" id="ARBA00022729"/>
    </source>
</evidence>
<dbReference type="Proteomes" id="UP000694421">
    <property type="component" value="Unplaced"/>
</dbReference>
<evidence type="ECO:0000313" key="11">
    <source>
        <dbReference type="Ensembl" id="ENSSMRP00000007498.1"/>
    </source>
</evidence>
<dbReference type="InterPro" id="IPR001855">
    <property type="entry name" value="Defensin_beta-like"/>
</dbReference>
<protein>
    <recommendedName>
        <fullName evidence="10">Beta-defensin-like domain-containing protein</fullName>
    </recommendedName>
</protein>
<dbReference type="Gene3D" id="3.10.360.10">
    <property type="entry name" value="Antimicrobial Peptide, Beta-defensin 2, Chain A"/>
    <property type="match status" value="1"/>
</dbReference>
<comment type="subcellular location">
    <subcellularLocation>
        <location evidence="1">Secreted</location>
    </subcellularLocation>
</comment>
<dbReference type="AlphaFoldDB" id="A0A8D0BFG3"/>
<keyword evidence="8" id="KW-1015">Disulfide bond</keyword>
<evidence type="ECO:0000256" key="4">
    <source>
        <dbReference type="ARBA" id="ARBA00022529"/>
    </source>
</evidence>
<dbReference type="GO" id="GO:0005615">
    <property type="term" value="C:extracellular space"/>
    <property type="evidence" value="ECO:0007669"/>
    <property type="project" value="TreeGrafter"/>
</dbReference>
<dbReference type="GO" id="GO:0050829">
    <property type="term" value="P:defense response to Gram-negative bacterium"/>
    <property type="evidence" value="ECO:0007669"/>
    <property type="project" value="TreeGrafter"/>
</dbReference>
<dbReference type="OMA" id="NDNICAT"/>
<dbReference type="Ensembl" id="ENSSMRT00000008767.1">
    <property type="protein sequence ID" value="ENSSMRP00000007498.1"/>
    <property type="gene ID" value="ENSSMRG00000006016.1"/>
</dbReference>
<evidence type="ECO:0000256" key="3">
    <source>
        <dbReference type="ARBA" id="ARBA00022525"/>
    </source>
</evidence>